<feature type="region of interest" description="Disordered" evidence="1">
    <location>
        <begin position="312"/>
        <end position="360"/>
    </location>
</feature>
<feature type="region of interest" description="Disordered" evidence="1">
    <location>
        <begin position="404"/>
        <end position="436"/>
    </location>
</feature>
<proteinExistence type="predicted"/>
<sequence>MFLSKILLARAPRQHRTLHSYALLFKSYQSAFSISVRDGRVELSESSPGPTSPARTASSDICLAFSEKESLRHVTLSRRSTGEKLCLPPPNFAGRPKTIRMALWGAAKARFSSAGKLHKVVLCFPPDQHEAVKADEFHILSVGEGSWRVVSFEPRVSETSPVLITEGFMHWCTKNDEKVLSMNLETEVFTESFGPNCPNNINNNVARKDFQNTYLSTGKYLSLLRQCGEFVWEVWEMSPDTFAWRKMGDFSLEGQKRQYFESKSCDGAVKPVGWVKYLEVLVLSTNITSDRNVLVYNLVTQEMKEIELPTRDIRRRPEDERFPDRGGLGDRDLHGLGRGDPRRRHPVFQREDDFFDGDDEQGVGWHHRRRPLGFQRGGVDEDELRLYEQGFDEEDFLRQDMRDFGHGPPRRGGVGGRDAAARGLHARREGRRPIGCGDESRGDLGFRVDIPEFTGGVDGSDFLDCSSGLFFGVIIGWD</sequence>
<dbReference type="AlphaFoldDB" id="A0A9N7RG58"/>
<dbReference type="InterPro" id="IPR006527">
    <property type="entry name" value="F-box-assoc_dom_typ1"/>
</dbReference>
<comment type="caution">
    <text evidence="3">The sequence shown here is derived from an EMBL/GenBank/DDBJ whole genome shotgun (WGS) entry which is preliminary data.</text>
</comment>
<reference evidence="3" key="1">
    <citation type="submission" date="2019-12" db="EMBL/GenBank/DDBJ databases">
        <authorList>
            <person name="Scholes J."/>
        </authorList>
    </citation>
    <scope>NUCLEOTIDE SEQUENCE</scope>
</reference>
<evidence type="ECO:0000313" key="3">
    <source>
        <dbReference type="EMBL" id="CAA0828473.1"/>
    </source>
</evidence>
<feature type="domain" description="F-box associated beta-propeller type 1" evidence="2">
    <location>
        <begin position="116"/>
        <end position="249"/>
    </location>
</feature>
<dbReference type="Proteomes" id="UP001153555">
    <property type="component" value="Unassembled WGS sequence"/>
</dbReference>
<organism evidence="3 4">
    <name type="scientific">Striga hermonthica</name>
    <name type="common">Purple witchweed</name>
    <name type="synonym">Buchnera hermonthica</name>
    <dbReference type="NCBI Taxonomy" id="68872"/>
    <lineage>
        <taxon>Eukaryota</taxon>
        <taxon>Viridiplantae</taxon>
        <taxon>Streptophyta</taxon>
        <taxon>Embryophyta</taxon>
        <taxon>Tracheophyta</taxon>
        <taxon>Spermatophyta</taxon>
        <taxon>Magnoliopsida</taxon>
        <taxon>eudicotyledons</taxon>
        <taxon>Gunneridae</taxon>
        <taxon>Pentapetalae</taxon>
        <taxon>asterids</taxon>
        <taxon>lamiids</taxon>
        <taxon>Lamiales</taxon>
        <taxon>Orobanchaceae</taxon>
        <taxon>Buchnereae</taxon>
        <taxon>Striga</taxon>
    </lineage>
</organism>
<feature type="compositionally biased region" description="Basic and acidic residues" evidence="1">
    <location>
        <begin position="312"/>
        <end position="340"/>
    </location>
</feature>
<keyword evidence="4" id="KW-1185">Reference proteome</keyword>
<dbReference type="OrthoDB" id="10364948at2759"/>
<accession>A0A9N7RG58</accession>
<evidence type="ECO:0000256" key="1">
    <source>
        <dbReference type="SAM" id="MobiDB-lite"/>
    </source>
</evidence>
<dbReference type="EMBL" id="CACSLK010027752">
    <property type="protein sequence ID" value="CAA0828473.1"/>
    <property type="molecule type" value="Genomic_DNA"/>
</dbReference>
<gene>
    <name evidence="3" type="ORF">SHERM_24168</name>
</gene>
<evidence type="ECO:0000259" key="2">
    <source>
        <dbReference type="Pfam" id="PF07734"/>
    </source>
</evidence>
<evidence type="ECO:0000313" key="4">
    <source>
        <dbReference type="Proteomes" id="UP001153555"/>
    </source>
</evidence>
<name>A0A9N7RG58_STRHE</name>
<dbReference type="Pfam" id="PF07734">
    <property type="entry name" value="FBA_1"/>
    <property type="match status" value="1"/>
</dbReference>
<protein>
    <recommendedName>
        <fullName evidence="2">F-box associated beta-propeller type 1 domain-containing protein</fullName>
    </recommendedName>
</protein>